<dbReference type="NCBIfam" id="NF003814">
    <property type="entry name" value="PRK05406.1-3"/>
    <property type="match status" value="1"/>
</dbReference>
<name>A0ABU2B5H8_9CORY</name>
<dbReference type="Pfam" id="PF03746">
    <property type="entry name" value="LamB_YcsF"/>
    <property type="match status" value="1"/>
</dbReference>
<dbReference type="SUPFAM" id="SSF88713">
    <property type="entry name" value="Glycoside hydrolase/deacetylase"/>
    <property type="match status" value="1"/>
</dbReference>
<evidence type="ECO:0000256" key="1">
    <source>
        <dbReference type="HAMAP-Rule" id="MF_00691"/>
    </source>
</evidence>
<comment type="subunit">
    <text evidence="1">Forms a complex composed of PxpA, PxpB and PxpC.</text>
</comment>
<evidence type="ECO:0000313" key="2">
    <source>
        <dbReference type="EMBL" id="MDR7353868.1"/>
    </source>
</evidence>
<comment type="caution">
    <text evidence="2">The sequence shown here is derived from an EMBL/GenBank/DDBJ whole genome shotgun (WGS) entry which is preliminary data.</text>
</comment>
<dbReference type="Proteomes" id="UP001183619">
    <property type="component" value="Unassembled WGS sequence"/>
</dbReference>
<protein>
    <recommendedName>
        <fullName evidence="1">5-oxoprolinase subunit A</fullName>
        <shortName evidence="1">5-OPase subunit A</shortName>
        <ecNumber evidence="1">3.5.2.9</ecNumber>
    </recommendedName>
    <alternativeName>
        <fullName evidence="1">5-oxoprolinase (ATP-hydrolyzing) subunit A</fullName>
    </alternativeName>
</protein>
<dbReference type="PANTHER" id="PTHR30292">
    <property type="entry name" value="UNCHARACTERIZED PROTEIN YBGL-RELATED"/>
    <property type="match status" value="1"/>
</dbReference>
<comment type="function">
    <text evidence="1">Catalyzes the cleavage of 5-oxoproline to form L-glutamate coupled to the hydrolysis of ATP to ADP and inorganic phosphate.</text>
</comment>
<accession>A0ABU2B5H8</accession>
<keyword evidence="1" id="KW-0067">ATP-binding</keyword>
<sequence length="258" mass="26828">MSSADSSSQLSIDVNADVGESFGSYNMGNDEAVLPLVTSANIACGFHAGDPSVMLRTCELARDFGLRIGAHPGYRDLSGFGRRAMFYTPAQLEAEVIYQIGALQAAAKAVGSRVCYVKPHGALYHAISQDKSAALAVFSAMLKVDPHLKLMAQAQWPVLEWARAAGLGTIAEAFADRAYNPDGSLVSRSAPNAVHHDPDVAAAQAIAFATGSGFRAVDGSTLYIQADSLCVHGDNPQALALVAHVRAALADAGVSVGA</sequence>
<dbReference type="CDD" id="cd10787">
    <property type="entry name" value="LamB_YcsF_like"/>
    <property type="match status" value="1"/>
</dbReference>
<dbReference type="Gene3D" id="3.20.20.370">
    <property type="entry name" value="Glycoside hydrolase/deacetylase"/>
    <property type="match status" value="1"/>
</dbReference>
<dbReference type="InterPro" id="IPR005501">
    <property type="entry name" value="LamB/YcsF/PxpA-like"/>
</dbReference>
<keyword evidence="1" id="KW-0378">Hydrolase</keyword>
<dbReference type="NCBIfam" id="NF003816">
    <property type="entry name" value="PRK05406.1-5"/>
    <property type="match status" value="1"/>
</dbReference>
<keyword evidence="3" id="KW-1185">Reference proteome</keyword>
<comment type="similarity">
    <text evidence="1">Belongs to the LamB/PxpA family.</text>
</comment>
<proteinExistence type="inferred from homology"/>
<organism evidence="2 3">
    <name type="scientific">Corynebacterium felinum</name>
    <dbReference type="NCBI Taxonomy" id="131318"/>
    <lineage>
        <taxon>Bacteria</taxon>
        <taxon>Bacillati</taxon>
        <taxon>Actinomycetota</taxon>
        <taxon>Actinomycetes</taxon>
        <taxon>Mycobacteriales</taxon>
        <taxon>Corynebacteriaceae</taxon>
        <taxon>Corynebacterium</taxon>
    </lineage>
</organism>
<dbReference type="HAMAP" id="MF_00691">
    <property type="entry name" value="PxpA"/>
    <property type="match status" value="1"/>
</dbReference>
<dbReference type="PANTHER" id="PTHR30292:SF0">
    <property type="entry name" value="5-OXOPROLINASE SUBUNIT A"/>
    <property type="match status" value="1"/>
</dbReference>
<dbReference type="InterPro" id="IPR011330">
    <property type="entry name" value="Glyco_hydro/deAcase_b/a-brl"/>
</dbReference>
<keyword evidence="1" id="KW-0547">Nucleotide-binding</keyword>
<reference evidence="2 3" key="1">
    <citation type="submission" date="2023-07" db="EMBL/GenBank/DDBJ databases">
        <title>Sequencing the genomes of 1000 actinobacteria strains.</title>
        <authorList>
            <person name="Klenk H.-P."/>
        </authorList>
    </citation>
    <scope>NUCLEOTIDE SEQUENCE [LARGE SCALE GENOMIC DNA]</scope>
    <source>
        <strain evidence="2 3">DSM 44508</strain>
    </source>
</reference>
<dbReference type="EC" id="3.5.2.9" evidence="1"/>
<dbReference type="EMBL" id="JAVDYF010000001">
    <property type="protein sequence ID" value="MDR7353868.1"/>
    <property type="molecule type" value="Genomic_DNA"/>
</dbReference>
<evidence type="ECO:0000313" key="3">
    <source>
        <dbReference type="Proteomes" id="UP001183619"/>
    </source>
</evidence>
<comment type="catalytic activity">
    <reaction evidence="1">
        <text>5-oxo-L-proline + ATP + 2 H2O = L-glutamate + ADP + phosphate + H(+)</text>
        <dbReference type="Rhea" id="RHEA:10348"/>
        <dbReference type="ChEBI" id="CHEBI:15377"/>
        <dbReference type="ChEBI" id="CHEBI:15378"/>
        <dbReference type="ChEBI" id="CHEBI:29985"/>
        <dbReference type="ChEBI" id="CHEBI:30616"/>
        <dbReference type="ChEBI" id="CHEBI:43474"/>
        <dbReference type="ChEBI" id="CHEBI:58402"/>
        <dbReference type="ChEBI" id="CHEBI:456216"/>
        <dbReference type="EC" id="3.5.2.9"/>
    </reaction>
</comment>
<dbReference type="RefSeq" id="WP_277103798.1">
    <property type="nucleotide sequence ID" value="NZ_BAAAJS010000014.1"/>
</dbReference>
<gene>
    <name evidence="1" type="primary">pxpA</name>
    <name evidence="2" type="ORF">J2S37_000406</name>
</gene>